<dbReference type="SUPFAM" id="SSF51735">
    <property type="entry name" value="NAD(P)-binding Rossmann-fold domains"/>
    <property type="match status" value="1"/>
</dbReference>
<dbReference type="PRINTS" id="PR00080">
    <property type="entry name" value="SDRFAMILY"/>
</dbReference>
<evidence type="ECO:0000256" key="5">
    <source>
        <dbReference type="ARBA" id="ARBA00052456"/>
    </source>
</evidence>
<evidence type="ECO:0000256" key="3">
    <source>
        <dbReference type="ARBA" id="ARBA00025714"/>
    </source>
</evidence>
<name>A0AAX6ESU5_IRIPA</name>
<dbReference type="Gene3D" id="3.40.50.720">
    <property type="entry name" value="NAD(P)-binding Rossmann-like Domain"/>
    <property type="match status" value="1"/>
</dbReference>
<comment type="caution">
    <text evidence="9">The sequence shown here is derived from an EMBL/GenBank/DDBJ whole genome shotgun (WGS) entry which is preliminary data.</text>
</comment>
<keyword evidence="10" id="KW-1185">Reference proteome</keyword>
<dbReference type="SMART" id="SM00822">
    <property type="entry name" value="PKS_KR"/>
    <property type="match status" value="1"/>
</dbReference>
<dbReference type="Pfam" id="PF13561">
    <property type="entry name" value="adh_short_C2"/>
    <property type="match status" value="1"/>
</dbReference>
<reference evidence="9" key="2">
    <citation type="submission" date="2023-04" db="EMBL/GenBank/DDBJ databases">
        <authorList>
            <person name="Bruccoleri R.E."/>
            <person name="Oakeley E.J."/>
            <person name="Faust A.-M."/>
            <person name="Dessus-Babus S."/>
            <person name="Altorfer M."/>
            <person name="Burckhardt D."/>
            <person name="Oertli M."/>
            <person name="Naumann U."/>
            <person name="Petersen F."/>
            <person name="Wong J."/>
        </authorList>
    </citation>
    <scope>NUCLEOTIDE SEQUENCE</scope>
    <source>
        <strain evidence="9">GSM-AAB239-AS_SAM_17_03QT</strain>
        <tissue evidence="9">Leaf</tissue>
    </source>
</reference>
<dbReference type="InterPro" id="IPR045000">
    <property type="entry name" value="TR"/>
</dbReference>
<comment type="function">
    <text evidence="6">In the Amaryllidaceae alkaloids biosynthesic pathway, catalyzes the conversion of noroxomaritidine to oxomaritidine, a precursor of haemanthamine- and crinamine-type alkaloids, promising anticancer agents. Can also, to some extent, catalyze the condensation of 3,4-dihydroxybenzaldehyde (3,4-DHBA) and tyramine to produce norbelladine, and of isovanillin and tyramine to produce 4'-O-methylnorbelladine.</text>
</comment>
<accession>A0AAX6ESU5</accession>
<reference evidence="9" key="1">
    <citation type="journal article" date="2023" name="GigaByte">
        <title>Genome assembly of the bearded iris, Iris pallida Lam.</title>
        <authorList>
            <person name="Bruccoleri R.E."/>
            <person name="Oakeley E.J."/>
            <person name="Faust A.M.E."/>
            <person name="Altorfer M."/>
            <person name="Dessus-Babus S."/>
            <person name="Burckhardt D."/>
            <person name="Oertli M."/>
            <person name="Naumann U."/>
            <person name="Petersen F."/>
            <person name="Wong J."/>
        </authorList>
    </citation>
    <scope>NUCLEOTIDE SEQUENCE</scope>
    <source>
        <strain evidence="9">GSM-AAB239-AS_SAM_17_03QT</strain>
    </source>
</reference>
<organism evidence="9 10">
    <name type="scientific">Iris pallida</name>
    <name type="common">Sweet iris</name>
    <dbReference type="NCBI Taxonomy" id="29817"/>
    <lineage>
        <taxon>Eukaryota</taxon>
        <taxon>Viridiplantae</taxon>
        <taxon>Streptophyta</taxon>
        <taxon>Embryophyta</taxon>
        <taxon>Tracheophyta</taxon>
        <taxon>Spermatophyta</taxon>
        <taxon>Magnoliopsida</taxon>
        <taxon>Liliopsida</taxon>
        <taxon>Asparagales</taxon>
        <taxon>Iridaceae</taxon>
        <taxon>Iridoideae</taxon>
        <taxon>Irideae</taxon>
        <taxon>Iris</taxon>
    </lineage>
</organism>
<dbReference type="Proteomes" id="UP001140949">
    <property type="component" value="Unassembled WGS sequence"/>
</dbReference>
<feature type="domain" description="Ketoreductase" evidence="8">
    <location>
        <begin position="17"/>
        <end position="192"/>
    </location>
</feature>
<proteinExistence type="inferred from homology"/>
<dbReference type="InterPro" id="IPR057326">
    <property type="entry name" value="KR_dom"/>
</dbReference>
<dbReference type="EMBL" id="JANAVB010034417">
    <property type="protein sequence ID" value="KAJ6806845.1"/>
    <property type="molecule type" value="Genomic_DNA"/>
</dbReference>
<keyword evidence="2" id="KW-0560">Oxidoreductase</keyword>
<evidence type="ECO:0000256" key="1">
    <source>
        <dbReference type="ARBA" id="ARBA00022857"/>
    </source>
</evidence>
<sequence>MENITKTISKRWSLQGSTALVTGGTKGIGHAIVEELCALGATVHTCSRNEAELNKCLQEWEKMKFNVTGSVCDISCRAERHKLMDKVSATFQGKLNILVNNAGAALYKPVVDLTAEDYTFIMTTNFESAFHLSQLSHPLLKASGNGSVILISSIAGRVALPGLTIYSASKGAMDQLTRNLACEWAKDTIRTNCIAPGYIKTPLAQTKLDDEDFVVKENSRIPLGYMGEPNDVAPIVAFLCMSGASYINGQIIYVDGGRTVNS</sequence>
<comment type="catalytic activity">
    <reaction evidence="4">
        <text>(10bS,4aR)-noroxomaritidine + NADPH + H(+) = (10bS,4aR)-oxomaritidine + NADP(+)</text>
        <dbReference type="Rhea" id="RHEA:63200"/>
        <dbReference type="ChEBI" id="CHEBI:15378"/>
        <dbReference type="ChEBI" id="CHEBI:57783"/>
        <dbReference type="ChEBI" id="CHEBI:58349"/>
        <dbReference type="ChEBI" id="CHEBI:133996"/>
        <dbReference type="ChEBI" id="CHEBI:146209"/>
    </reaction>
    <physiologicalReaction direction="left-to-right" evidence="4">
        <dbReference type="Rhea" id="RHEA:63201"/>
    </physiologicalReaction>
</comment>
<dbReference type="PROSITE" id="PS00061">
    <property type="entry name" value="ADH_SHORT"/>
    <property type="match status" value="1"/>
</dbReference>
<evidence type="ECO:0000256" key="7">
    <source>
        <dbReference type="ARBA" id="ARBA00069361"/>
    </source>
</evidence>
<evidence type="ECO:0000313" key="10">
    <source>
        <dbReference type="Proteomes" id="UP001140949"/>
    </source>
</evidence>
<protein>
    <recommendedName>
        <fullName evidence="7">Noroxomaritidine/norcraugsodine reductase</fullName>
    </recommendedName>
</protein>
<evidence type="ECO:0000256" key="6">
    <source>
        <dbReference type="ARBA" id="ARBA00055943"/>
    </source>
</evidence>
<keyword evidence="1" id="KW-0521">NADP</keyword>
<dbReference type="InterPro" id="IPR036291">
    <property type="entry name" value="NAD(P)-bd_dom_sf"/>
</dbReference>
<gene>
    <name evidence="9" type="ORF">M6B38_105870</name>
</gene>
<evidence type="ECO:0000313" key="9">
    <source>
        <dbReference type="EMBL" id="KAJ6806845.1"/>
    </source>
</evidence>
<dbReference type="InterPro" id="IPR020904">
    <property type="entry name" value="Sc_DH/Rdtase_CS"/>
</dbReference>
<evidence type="ECO:0000256" key="2">
    <source>
        <dbReference type="ARBA" id="ARBA00023002"/>
    </source>
</evidence>
<evidence type="ECO:0000259" key="8">
    <source>
        <dbReference type="SMART" id="SM00822"/>
    </source>
</evidence>
<dbReference type="PANTHER" id="PTHR42898:SF6">
    <property type="entry name" value="NADP-DEPENDENT MANNITOL DEHYDROGENASE"/>
    <property type="match status" value="1"/>
</dbReference>
<dbReference type="GO" id="GO:0016491">
    <property type="term" value="F:oxidoreductase activity"/>
    <property type="evidence" value="ECO:0007669"/>
    <property type="project" value="UniProtKB-KW"/>
</dbReference>
<dbReference type="InterPro" id="IPR002347">
    <property type="entry name" value="SDR_fam"/>
</dbReference>
<dbReference type="FunFam" id="3.40.50.720:FF:000084">
    <property type="entry name" value="Short-chain dehydrogenase reductase"/>
    <property type="match status" value="1"/>
</dbReference>
<comment type="similarity">
    <text evidence="3">Belongs to the short-chain dehydrogenases/reductases (SDR) family. SDR65C subfamily.</text>
</comment>
<dbReference type="PANTHER" id="PTHR42898">
    <property type="entry name" value="TROPINONE REDUCTASE"/>
    <property type="match status" value="1"/>
</dbReference>
<comment type="catalytic activity">
    <reaction evidence="5">
        <text>(10bR,4aS)-noroxomaritidine + NADPH + H(+) = (10bR,4aS)-oxomaritidine + NADP(+)</text>
        <dbReference type="Rhea" id="RHEA:63196"/>
        <dbReference type="ChEBI" id="CHEBI:15378"/>
        <dbReference type="ChEBI" id="CHEBI:57783"/>
        <dbReference type="ChEBI" id="CHEBI:58349"/>
        <dbReference type="ChEBI" id="CHEBI:133995"/>
        <dbReference type="ChEBI" id="CHEBI:146208"/>
    </reaction>
    <physiologicalReaction direction="left-to-right" evidence="5">
        <dbReference type="Rhea" id="RHEA:63197"/>
    </physiologicalReaction>
</comment>
<evidence type="ECO:0000256" key="4">
    <source>
        <dbReference type="ARBA" id="ARBA00050958"/>
    </source>
</evidence>
<dbReference type="PRINTS" id="PR00081">
    <property type="entry name" value="GDHRDH"/>
</dbReference>
<dbReference type="AlphaFoldDB" id="A0AAX6ESU5"/>